<evidence type="ECO:0000313" key="1">
    <source>
        <dbReference type="EMBL" id="KAJ5210552.1"/>
    </source>
</evidence>
<gene>
    <name evidence="1" type="ORF">N7472_000691</name>
</gene>
<name>A0A9W9MZT4_9EURO</name>
<proteinExistence type="predicted"/>
<dbReference type="Proteomes" id="UP001150879">
    <property type="component" value="Unassembled WGS sequence"/>
</dbReference>
<organism evidence="1 2">
    <name type="scientific">Penicillium cf. griseofulvum</name>
    <dbReference type="NCBI Taxonomy" id="2972120"/>
    <lineage>
        <taxon>Eukaryota</taxon>
        <taxon>Fungi</taxon>
        <taxon>Dikarya</taxon>
        <taxon>Ascomycota</taxon>
        <taxon>Pezizomycotina</taxon>
        <taxon>Eurotiomycetes</taxon>
        <taxon>Eurotiomycetidae</taxon>
        <taxon>Eurotiales</taxon>
        <taxon>Aspergillaceae</taxon>
        <taxon>Penicillium</taxon>
    </lineage>
</organism>
<protein>
    <submittedName>
        <fullName evidence="1">Zinc finger MYND-type</fullName>
    </submittedName>
</protein>
<reference evidence="1" key="2">
    <citation type="journal article" date="2023" name="IMA Fungus">
        <title>Comparative genomic study of the Penicillium genus elucidates a diverse pangenome and 15 lateral gene transfer events.</title>
        <authorList>
            <person name="Petersen C."/>
            <person name="Sorensen T."/>
            <person name="Nielsen M.R."/>
            <person name="Sondergaard T.E."/>
            <person name="Sorensen J.L."/>
            <person name="Fitzpatrick D.A."/>
            <person name="Frisvad J.C."/>
            <person name="Nielsen K.L."/>
        </authorList>
    </citation>
    <scope>NUCLEOTIDE SEQUENCE</scope>
    <source>
        <strain evidence="1">IBT 16849</strain>
    </source>
</reference>
<evidence type="ECO:0000313" key="2">
    <source>
        <dbReference type="Proteomes" id="UP001150879"/>
    </source>
</evidence>
<reference evidence="1" key="1">
    <citation type="submission" date="2022-11" db="EMBL/GenBank/DDBJ databases">
        <authorList>
            <person name="Petersen C."/>
        </authorList>
    </citation>
    <scope>NUCLEOTIDE SEQUENCE</scope>
    <source>
        <strain evidence="1">IBT 16849</strain>
    </source>
</reference>
<accession>A0A9W9MZT4</accession>
<comment type="caution">
    <text evidence="1">The sequence shown here is derived from an EMBL/GenBank/DDBJ whole genome shotgun (WGS) entry which is preliminary data.</text>
</comment>
<keyword evidence="2" id="KW-1185">Reference proteome</keyword>
<dbReference type="EMBL" id="JAPQKP010000001">
    <property type="protein sequence ID" value="KAJ5210552.1"/>
    <property type="molecule type" value="Genomic_DNA"/>
</dbReference>
<dbReference type="AlphaFoldDB" id="A0A9W9MZT4"/>
<sequence>MFFEGSIDLPHIVAVTLVKVKVLQVLLTSMGSPDGSAAHLLGLGLKPLTIAKNPNITNCNDRLLETKKPKAQIRALYEAVHKLNPYFWPTLLNQMQMALILTYQLWHEALEAVGITEMATEGEL</sequence>